<name>A0ABQ4D452_9ACTN</name>
<evidence type="ECO:0000313" key="1">
    <source>
        <dbReference type="EMBL" id="GIF78038.1"/>
    </source>
</evidence>
<evidence type="ECO:0000313" key="2">
    <source>
        <dbReference type="Proteomes" id="UP000604117"/>
    </source>
</evidence>
<sequence>MTPVDRSGRVADRGFVAAVGWPRGTRLEVRERAELFTLHESGGFPFNVPVVVVPDQPGGSRHPRLVELTVVANRDGVALDLIEHVRGLLG</sequence>
<proteinExistence type="predicted"/>
<dbReference type="RefSeq" id="WP_203718876.1">
    <property type="nucleotide sequence ID" value="NZ_BONE01000115.1"/>
</dbReference>
<reference evidence="1 2" key="1">
    <citation type="submission" date="2021-01" db="EMBL/GenBank/DDBJ databases">
        <title>Whole genome shotgun sequence of Asanoa siamensis NBRC 107932.</title>
        <authorList>
            <person name="Komaki H."/>
            <person name="Tamura T."/>
        </authorList>
    </citation>
    <scope>NUCLEOTIDE SEQUENCE [LARGE SCALE GENOMIC DNA]</scope>
    <source>
        <strain evidence="1 2">NBRC 107932</strain>
    </source>
</reference>
<protein>
    <submittedName>
        <fullName evidence="1">Uncharacterized protein</fullName>
    </submittedName>
</protein>
<gene>
    <name evidence="1" type="ORF">Asi02nite_75560</name>
</gene>
<accession>A0ABQ4D452</accession>
<dbReference type="Proteomes" id="UP000604117">
    <property type="component" value="Unassembled WGS sequence"/>
</dbReference>
<comment type="caution">
    <text evidence="1">The sequence shown here is derived from an EMBL/GenBank/DDBJ whole genome shotgun (WGS) entry which is preliminary data.</text>
</comment>
<keyword evidence="2" id="KW-1185">Reference proteome</keyword>
<organism evidence="1 2">
    <name type="scientific">Asanoa siamensis</name>
    <dbReference type="NCBI Taxonomy" id="926357"/>
    <lineage>
        <taxon>Bacteria</taxon>
        <taxon>Bacillati</taxon>
        <taxon>Actinomycetota</taxon>
        <taxon>Actinomycetes</taxon>
        <taxon>Micromonosporales</taxon>
        <taxon>Micromonosporaceae</taxon>
        <taxon>Asanoa</taxon>
    </lineage>
</organism>
<dbReference type="EMBL" id="BONE01000115">
    <property type="protein sequence ID" value="GIF78038.1"/>
    <property type="molecule type" value="Genomic_DNA"/>
</dbReference>